<sequence>MALHCHCTVLVVNTFVTVTAMDQTVSQHKRSSPFMRHITWLRMIGPGMSDVAQWTNQR</sequence>
<name>A0A0E9WZ46_ANGAN</name>
<reference evidence="2" key="1">
    <citation type="submission" date="2014-11" db="EMBL/GenBank/DDBJ databases">
        <authorList>
            <person name="Amaro Gonzalez C."/>
        </authorList>
    </citation>
    <scope>NUCLEOTIDE SEQUENCE</scope>
</reference>
<evidence type="ECO:0000256" key="1">
    <source>
        <dbReference type="SAM" id="SignalP"/>
    </source>
</evidence>
<keyword evidence="1" id="KW-0732">Signal</keyword>
<dbReference type="EMBL" id="GBXM01013692">
    <property type="protein sequence ID" value="JAH94885.1"/>
    <property type="molecule type" value="Transcribed_RNA"/>
</dbReference>
<feature type="chain" id="PRO_5002435105" evidence="1">
    <location>
        <begin position="21"/>
        <end position="58"/>
    </location>
</feature>
<accession>A0A0E9WZ46</accession>
<reference evidence="2" key="2">
    <citation type="journal article" date="2015" name="Fish Shellfish Immunol.">
        <title>Early steps in the European eel (Anguilla anguilla)-Vibrio vulnificus interaction in the gills: Role of the RtxA13 toxin.</title>
        <authorList>
            <person name="Callol A."/>
            <person name="Pajuelo D."/>
            <person name="Ebbesson L."/>
            <person name="Teles M."/>
            <person name="MacKenzie S."/>
            <person name="Amaro C."/>
        </authorList>
    </citation>
    <scope>NUCLEOTIDE SEQUENCE</scope>
</reference>
<proteinExistence type="predicted"/>
<feature type="signal peptide" evidence="1">
    <location>
        <begin position="1"/>
        <end position="20"/>
    </location>
</feature>
<dbReference type="AlphaFoldDB" id="A0A0E9WZ46"/>
<organism evidence="2">
    <name type="scientific">Anguilla anguilla</name>
    <name type="common">European freshwater eel</name>
    <name type="synonym">Muraena anguilla</name>
    <dbReference type="NCBI Taxonomy" id="7936"/>
    <lineage>
        <taxon>Eukaryota</taxon>
        <taxon>Metazoa</taxon>
        <taxon>Chordata</taxon>
        <taxon>Craniata</taxon>
        <taxon>Vertebrata</taxon>
        <taxon>Euteleostomi</taxon>
        <taxon>Actinopterygii</taxon>
        <taxon>Neopterygii</taxon>
        <taxon>Teleostei</taxon>
        <taxon>Anguilliformes</taxon>
        <taxon>Anguillidae</taxon>
        <taxon>Anguilla</taxon>
    </lineage>
</organism>
<evidence type="ECO:0000313" key="2">
    <source>
        <dbReference type="EMBL" id="JAH94885.1"/>
    </source>
</evidence>
<protein>
    <submittedName>
        <fullName evidence="2">Uncharacterized protein</fullName>
    </submittedName>
</protein>